<organism evidence="4 5">
    <name type="scientific">Polistes dominula</name>
    <name type="common">European paper wasp</name>
    <name type="synonym">Vespa dominula</name>
    <dbReference type="NCBI Taxonomy" id="743375"/>
    <lineage>
        <taxon>Eukaryota</taxon>
        <taxon>Metazoa</taxon>
        <taxon>Ecdysozoa</taxon>
        <taxon>Arthropoda</taxon>
        <taxon>Hexapoda</taxon>
        <taxon>Insecta</taxon>
        <taxon>Pterygota</taxon>
        <taxon>Neoptera</taxon>
        <taxon>Endopterygota</taxon>
        <taxon>Hymenoptera</taxon>
        <taxon>Apocrita</taxon>
        <taxon>Aculeata</taxon>
        <taxon>Vespoidea</taxon>
        <taxon>Vespidae</taxon>
        <taxon>Polistinae</taxon>
        <taxon>Polistini</taxon>
        <taxon>Polistes</taxon>
    </lineage>
</organism>
<feature type="domain" description="Fcf2 pre-rRNA processing C-terminal" evidence="3">
    <location>
        <begin position="138"/>
        <end position="231"/>
    </location>
</feature>
<evidence type="ECO:0000256" key="1">
    <source>
        <dbReference type="ARBA" id="ARBA00004604"/>
    </source>
</evidence>
<name>A0ABM1I4I7_POLDO</name>
<comment type="subcellular location">
    <subcellularLocation>
        <location evidence="1">Nucleus</location>
        <location evidence="1">Nucleolus</location>
    </subcellularLocation>
</comment>
<keyword evidence="2" id="KW-0539">Nucleus</keyword>
<keyword evidence="4" id="KW-1185">Reference proteome</keyword>
<dbReference type="RefSeq" id="XP_015175124.1">
    <property type="nucleotide sequence ID" value="XM_015319638.1"/>
</dbReference>
<dbReference type="GeneID" id="107065706"/>
<gene>
    <name evidence="5" type="primary">LOC107065706</name>
</gene>
<protein>
    <submittedName>
        <fullName evidence="5">Deoxynucleotidyltransferase terminal-interacting protein 2</fullName>
    </submittedName>
</protein>
<dbReference type="PANTHER" id="PTHR21686">
    <property type="entry name" value="DEOXYNUCLEOTIDYLTRANSFERASE TERMINAL-INTERACTING PROTEIN 2"/>
    <property type="match status" value="1"/>
</dbReference>
<evidence type="ECO:0000259" key="3">
    <source>
        <dbReference type="Pfam" id="PF08698"/>
    </source>
</evidence>
<evidence type="ECO:0000313" key="5">
    <source>
        <dbReference type="RefSeq" id="XP_015175124.1"/>
    </source>
</evidence>
<dbReference type="Proteomes" id="UP000694924">
    <property type="component" value="Unplaced"/>
</dbReference>
<dbReference type="PANTHER" id="PTHR21686:SF12">
    <property type="entry name" value="DEOXYNUCLEOTIDYLTRANSFERASE TERMINAL-INTERACTING PROTEIN 2"/>
    <property type="match status" value="1"/>
</dbReference>
<reference evidence="5" key="1">
    <citation type="submission" date="2025-08" db="UniProtKB">
        <authorList>
            <consortium name="RefSeq"/>
        </authorList>
    </citation>
    <scope>IDENTIFICATION</scope>
    <source>
        <tissue evidence="5">Whole body</tissue>
    </source>
</reference>
<dbReference type="Pfam" id="PF08698">
    <property type="entry name" value="Fcf2"/>
    <property type="match status" value="1"/>
</dbReference>
<dbReference type="InterPro" id="IPR014810">
    <property type="entry name" value="Fcf2_C"/>
</dbReference>
<proteinExistence type="predicted"/>
<evidence type="ECO:0000313" key="4">
    <source>
        <dbReference type="Proteomes" id="UP000694924"/>
    </source>
</evidence>
<accession>A0ABM1I4I7</accession>
<dbReference type="InterPro" id="IPR039883">
    <property type="entry name" value="Fcf2/DNTTIP2"/>
</dbReference>
<evidence type="ECO:0000256" key="2">
    <source>
        <dbReference type="ARBA" id="ARBA00023242"/>
    </source>
</evidence>
<sequence>MNIIIDTKGQLDLRDKNQLIESDDEDPEKFDNNEIRLLGIIARDFLKQDENKKNQKIKRFSYNDIDLDEFERDMGWKNDINHVPENSFNITKLTNEIAPIDQILKKSVIKPGLEQLESIPSLRENKRRAHAKKIAERNKTKGKEWYNLPATELTDEVKHDLEVIQMRSVLDPKHFYKKNDLKVLPKYFQIGKVIDSPIDYYSDRLTKKERKNTIVEELMADAEFARYNKRKYKEIIAEKNKRQYKAHKHAKRLKK</sequence>